<evidence type="ECO:0000313" key="3">
    <source>
        <dbReference type="Proteomes" id="UP000256769"/>
    </source>
</evidence>
<dbReference type="Proteomes" id="UP000256769">
    <property type="component" value="Unassembled WGS sequence"/>
</dbReference>
<dbReference type="InterPro" id="IPR014710">
    <property type="entry name" value="RmlC-like_jellyroll"/>
</dbReference>
<dbReference type="AlphaFoldDB" id="A0A3D9CFZ9"/>
<evidence type="ECO:0000259" key="1">
    <source>
        <dbReference type="PROSITE" id="PS50042"/>
    </source>
</evidence>
<dbReference type="EMBL" id="QNUE01000027">
    <property type="protein sequence ID" value="REC64666.1"/>
    <property type="molecule type" value="Genomic_DNA"/>
</dbReference>
<feature type="domain" description="Cyclic nucleotide-binding" evidence="1">
    <location>
        <begin position="28"/>
        <end position="109"/>
    </location>
</feature>
<evidence type="ECO:0000313" key="2">
    <source>
        <dbReference type="EMBL" id="REC64666.1"/>
    </source>
</evidence>
<dbReference type="PROSITE" id="PS50042">
    <property type="entry name" value="CNMP_BINDING_3"/>
    <property type="match status" value="1"/>
</dbReference>
<comment type="caution">
    <text evidence="2">The sequence shown here is derived from an EMBL/GenBank/DDBJ whole genome shotgun (WGS) entry which is preliminary data.</text>
</comment>
<sequence>MILKKLTFDYSLYIMVNSKEILKDHISKFTSLTDEQLDYVFGHFDLITLKKGQSLISEGNFVNHEYFVLEGCLKAFYLTDNMKMFILQFAMPTWWVTDFDALYNKTRATINVDCITNAAILSISNEDREKICNEIREVEHFFRWRTNKGYVAAQKRLLSFMNNDAKFRYEELLSMYPQLYNLVPKHLIASYLGVTRETLSRLHQ</sequence>
<dbReference type="RefSeq" id="WP_115964234.1">
    <property type="nucleotide sequence ID" value="NZ_CBCRVL010000019.1"/>
</dbReference>
<dbReference type="InterPro" id="IPR000595">
    <property type="entry name" value="cNMP-bd_dom"/>
</dbReference>
<keyword evidence="3" id="KW-1185">Reference proteome</keyword>
<dbReference type="Gene3D" id="2.60.120.10">
    <property type="entry name" value="Jelly Rolls"/>
    <property type="match status" value="1"/>
</dbReference>
<protein>
    <submittedName>
        <fullName evidence="2">Crp/Fnr family transcriptional regulator</fullName>
    </submittedName>
</protein>
<gene>
    <name evidence="2" type="ORF">DRF59_19900</name>
</gene>
<dbReference type="Pfam" id="PF00027">
    <property type="entry name" value="cNMP_binding"/>
    <property type="match status" value="1"/>
</dbReference>
<accession>A0A3D9CFZ9</accession>
<dbReference type="CDD" id="cd00038">
    <property type="entry name" value="CAP_ED"/>
    <property type="match status" value="1"/>
</dbReference>
<reference evidence="2 3" key="1">
    <citation type="journal article" date="2007" name="Int. J. Syst. Evol. Microbiol.">
        <title>Chryseobacterium flavum sp. nov., isolated from polluted soil.</title>
        <authorList>
            <person name="Zhou Y."/>
            <person name="Dong J."/>
            <person name="Wang X."/>
            <person name="Huang X."/>
            <person name="Zhang K.Y."/>
            <person name="Zhang Y.Q."/>
            <person name="Guo Y.F."/>
            <person name="Lai R."/>
            <person name="Li W.J."/>
        </authorList>
    </citation>
    <scope>NUCLEOTIDE SEQUENCE [LARGE SCALE GENOMIC DNA]</scope>
    <source>
        <strain evidence="2 3">KCTC 12877</strain>
    </source>
</reference>
<dbReference type="SUPFAM" id="SSF51206">
    <property type="entry name" value="cAMP-binding domain-like"/>
    <property type="match status" value="1"/>
</dbReference>
<dbReference type="OrthoDB" id="1092431at2"/>
<organism evidence="2 3">
    <name type="scientific">Chryseobacterium flavum</name>
    <dbReference type="NCBI Taxonomy" id="415851"/>
    <lineage>
        <taxon>Bacteria</taxon>
        <taxon>Pseudomonadati</taxon>
        <taxon>Bacteroidota</taxon>
        <taxon>Flavobacteriia</taxon>
        <taxon>Flavobacteriales</taxon>
        <taxon>Weeksellaceae</taxon>
        <taxon>Chryseobacterium group</taxon>
        <taxon>Chryseobacterium</taxon>
    </lineage>
</organism>
<proteinExistence type="predicted"/>
<dbReference type="InterPro" id="IPR018490">
    <property type="entry name" value="cNMP-bd_dom_sf"/>
</dbReference>
<name>A0A3D9CFZ9_9FLAO</name>